<protein>
    <submittedName>
        <fullName evidence="1">Uncharacterized protein</fullName>
    </submittedName>
</protein>
<keyword evidence="2" id="KW-1185">Reference proteome</keyword>
<evidence type="ECO:0000313" key="1">
    <source>
        <dbReference type="EMBL" id="KAG0414759.1"/>
    </source>
</evidence>
<accession>A0AC60P5N2</accession>
<comment type="caution">
    <text evidence="1">The sequence shown here is derived from an EMBL/GenBank/DDBJ whole genome shotgun (WGS) entry which is preliminary data.</text>
</comment>
<gene>
    <name evidence="1" type="ORF">HPB47_008088</name>
</gene>
<name>A0AC60P5N2_IXOPE</name>
<proteinExistence type="predicted"/>
<dbReference type="Proteomes" id="UP000805193">
    <property type="component" value="Unassembled WGS sequence"/>
</dbReference>
<reference evidence="1 2" key="1">
    <citation type="journal article" date="2020" name="Cell">
        <title>Large-Scale Comparative Analyses of Tick Genomes Elucidate Their Genetic Diversity and Vector Capacities.</title>
        <authorList>
            <consortium name="Tick Genome and Microbiome Consortium (TIGMIC)"/>
            <person name="Jia N."/>
            <person name="Wang J."/>
            <person name="Shi W."/>
            <person name="Du L."/>
            <person name="Sun Y."/>
            <person name="Zhan W."/>
            <person name="Jiang J.F."/>
            <person name="Wang Q."/>
            <person name="Zhang B."/>
            <person name="Ji P."/>
            <person name="Bell-Sakyi L."/>
            <person name="Cui X.M."/>
            <person name="Yuan T.T."/>
            <person name="Jiang B.G."/>
            <person name="Yang W.F."/>
            <person name="Lam T.T."/>
            <person name="Chang Q.C."/>
            <person name="Ding S.J."/>
            <person name="Wang X.J."/>
            <person name="Zhu J.G."/>
            <person name="Ruan X.D."/>
            <person name="Zhao L."/>
            <person name="Wei J.T."/>
            <person name="Ye R.Z."/>
            <person name="Que T.C."/>
            <person name="Du C.H."/>
            <person name="Zhou Y.H."/>
            <person name="Cheng J.X."/>
            <person name="Dai P.F."/>
            <person name="Guo W.B."/>
            <person name="Han X.H."/>
            <person name="Huang E.J."/>
            <person name="Li L.F."/>
            <person name="Wei W."/>
            <person name="Gao Y.C."/>
            <person name="Liu J.Z."/>
            <person name="Shao H.Z."/>
            <person name="Wang X."/>
            <person name="Wang C.C."/>
            <person name="Yang T.C."/>
            <person name="Huo Q.B."/>
            <person name="Li W."/>
            <person name="Chen H.Y."/>
            <person name="Chen S.E."/>
            <person name="Zhou L.G."/>
            <person name="Ni X.B."/>
            <person name="Tian J.H."/>
            <person name="Sheng Y."/>
            <person name="Liu T."/>
            <person name="Pan Y.S."/>
            <person name="Xia L.Y."/>
            <person name="Li J."/>
            <person name="Zhao F."/>
            <person name="Cao W.C."/>
        </authorList>
    </citation>
    <scope>NUCLEOTIDE SEQUENCE [LARGE SCALE GENOMIC DNA]</scope>
    <source>
        <strain evidence="1">Iper-2018</strain>
    </source>
</reference>
<evidence type="ECO:0000313" key="2">
    <source>
        <dbReference type="Proteomes" id="UP000805193"/>
    </source>
</evidence>
<dbReference type="EMBL" id="JABSTQ010011151">
    <property type="protein sequence ID" value="KAG0414759.1"/>
    <property type="molecule type" value="Genomic_DNA"/>
</dbReference>
<sequence length="182" mass="20553">MFVFLGLESMTPEERSQIEDQVEQAVLKKLKEQIPPWRPLNYDEFGSYTYLVGRLAADYATMRAVLAEIRHQNPAFAPKSLLDFGSGIGTSFCLGYLSGFLIRRLFIFALATHEVHDLGIRDESDNRDVRIHKRKRVEVIFGSCTDDLVHGSVKVVTDLGVIRWLVKHARGEKPSTVSMPGC</sequence>
<organism evidence="1 2">
    <name type="scientific">Ixodes persulcatus</name>
    <name type="common">Taiga tick</name>
    <dbReference type="NCBI Taxonomy" id="34615"/>
    <lineage>
        <taxon>Eukaryota</taxon>
        <taxon>Metazoa</taxon>
        <taxon>Ecdysozoa</taxon>
        <taxon>Arthropoda</taxon>
        <taxon>Chelicerata</taxon>
        <taxon>Arachnida</taxon>
        <taxon>Acari</taxon>
        <taxon>Parasitiformes</taxon>
        <taxon>Ixodida</taxon>
        <taxon>Ixodoidea</taxon>
        <taxon>Ixodidae</taxon>
        <taxon>Ixodinae</taxon>
        <taxon>Ixodes</taxon>
    </lineage>
</organism>